<dbReference type="AlphaFoldDB" id="A0A1G6IRP3"/>
<name>A0A1G6IRP3_9BACT</name>
<sequence>MSKKEYACIAGIVIFIVITSFKFGNDYSVYGLKKPLSLSYSNGILYVVQKDGYISMLDKYGHILELEFLDLNDPSSILTYQNMIVVSTKDNLFFYQRSSKLLKVVKFSGKIRQIANFGNDILVLLDTGDILKVQNYKVKFLFNIKGASSIATNDNEIFVVVGHSIKSYNINKQVLTSKDFSVPIDYISFNNGYLSVTSQQVNRVFILNKDLMLVKSFKFEKPTFAYYSNQKLFVCSSDLDKIYIRNN</sequence>
<reference evidence="3" key="1">
    <citation type="submission" date="2016-10" db="EMBL/GenBank/DDBJ databases">
        <authorList>
            <person name="Varghese N."/>
            <person name="Submissions S."/>
        </authorList>
    </citation>
    <scope>NUCLEOTIDE SEQUENCE [LARGE SCALE GENOMIC DNA]</scope>
    <source>
        <strain evidence="3">DSM 8415</strain>
    </source>
</reference>
<evidence type="ECO:0000256" key="1">
    <source>
        <dbReference type="SAM" id="Phobius"/>
    </source>
</evidence>
<evidence type="ECO:0000313" key="3">
    <source>
        <dbReference type="Proteomes" id="UP000199411"/>
    </source>
</evidence>
<evidence type="ECO:0000313" key="2">
    <source>
        <dbReference type="EMBL" id="SDC09167.1"/>
    </source>
</evidence>
<feature type="transmembrane region" description="Helical" evidence="1">
    <location>
        <begin position="6"/>
        <end position="24"/>
    </location>
</feature>
<keyword evidence="1" id="KW-1133">Transmembrane helix</keyword>
<proteinExistence type="predicted"/>
<dbReference type="EMBL" id="FMYU01000002">
    <property type="protein sequence ID" value="SDC09167.1"/>
    <property type="molecule type" value="Genomic_DNA"/>
</dbReference>
<accession>A0A1G6IRP3</accession>
<gene>
    <name evidence="2" type="ORF">SAMN05660835_00296</name>
</gene>
<dbReference type="Proteomes" id="UP000199411">
    <property type="component" value="Unassembled WGS sequence"/>
</dbReference>
<keyword evidence="1" id="KW-0812">Transmembrane</keyword>
<dbReference type="OrthoDB" id="7675395at2"/>
<dbReference type="RefSeq" id="WP_092127665.1">
    <property type="nucleotide sequence ID" value="NZ_FMYU01000002.1"/>
</dbReference>
<dbReference type="SUPFAM" id="SSF63825">
    <property type="entry name" value="YWTD domain"/>
    <property type="match status" value="1"/>
</dbReference>
<organism evidence="2 3">
    <name type="scientific">Desulfurella multipotens</name>
    <dbReference type="NCBI Taxonomy" id="79269"/>
    <lineage>
        <taxon>Bacteria</taxon>
        <taxon>Pseudomonadati</taxon>
        <taxon>Campylobacterota</taxon>
        <taxon>Desulfurellia</taxon>
        <taxon>Desulfurellales</taxon>
        <taxon>Desulfurellaceae</taxon>
        <taxon>Desulfurella</taxon>
    </lineage>
</organism>
<protein>
    <submittedName>
        <fullName evidence="2">Uncharacterized protein</fullName>
    </submittedName>
</protein>
<keyword evidence="3" id="KW-1185">Reference proteome</keyword>
<keyword evidence="1" id="KW-0472">Membrane</keyword>